<sequence>MEIDMAAPKLERKIVEKNRRDHMKLLLSNLDSLLPNYSPNTKEVIKMPERLDEAVKYIKELQMRVERMKENREGLGGYEGTCQERNMKMDVEVQDMGSGLSVFLLSFSGGFSAYSKVLRVLEEEGLKILAANFVSGEVAFIIVHCLVAENSGFEADEVMKRLKKVVQGYTRNN</sequence>
<dbReference type="Proteomes" id="UP000827976">
    <property type="component" value="Chromosome 17"/>
</dbReference>
<evidence type="ECO:0000313" key="1">
    <source>
        <dbReference type="EMBL" id="KAH7657692.1"/>
    </source>
</evidence>
<organism evidence="1 2">
    <name type="scientific">Dioscorea alata</name>
    <name type="common">Purple yam</name>
    <dbReference type="NCBI Taxonomy" id="55571"/>
    <lineage>
        <taxon>Eukaryota</taxon>
        <taxon>Viridiplantae</taxon>
        <taxon>Streptophyta</taxon>
        <taxon>Embryophyta</taxon>
        <taxon>Tracheophyta</taxon>
        <taxon>Spermatophyta</taxon>
        <taxon>Magnoliopsida</taxon>
        <taxon>Liliopsida</taxon>
        <taxon>Dioscoreales</taxon>
        <taxon>Dioscoreaceae</taxon>
        <taxon>Dioscorea</taxon>
    </lineage>
</organism>
<proteinExistence type="predicted"/>
<name>A0ACB7UBK0_DIOAL</name>
<dbReference type="EMBL" id="CM037027">
    <property type="protein sequence ID" value="KAH7657692.1"/>
    <property type="molecule type" value="Genomic_DNA"/>
</dbReference>
<keyword evidence="2" id="KW-1185">Reference proteome</keyword>
<reference evidence="2" key="1">
    <citation type="journal article" date="2022" name="Nat. Commun.">
        <title>Chromosome evolution and the genetic basis of agronomically important traits in greater yam.</title>
        <authorList>
            <person name="Bredeson J.V."/>
            <person name="Lyons J.B."/>
            <person name="Oniyinde I.O."/>
            <person name="Okereke N.R."/>
            <person name="Kolade O."/>
            <person name="Nnabue I."/>
            <person name="Nwadili C.O."/>
            <person name="Hribova E."/>
            <person name="Parker M."/>
            <person name="Nwogha J."/>
            <person name="Shu S."/>
            <person name="Carlson J."/>
            <person name="Kariba R."/>
            <person name="Muthemba S."/>
            <person name="Knop K."/>
            <person name="Barton G.J."/>
            <person name="Sherwood A.V."/>
            <person name="Lopez-Montes A."/>
            <person name="Asiedu R."/>
            <person name="Jamnadass R."/>
            <person name="Muchugi A."/>
            <person name="Goodstein D."/>
            <person name="Egesi C.N."/>
            <person name="Featherston J."/>
            <person name="Asfaw A."/>
            <person name="Simpson G.G."/>
            <person name="Dolezel J."/>
            <person name="Hendre P.S."/>
            <person name="Van Deynze A."/>
            <person name="Kumar P.L."/>
            <person name="Obidiegwu J.E."/>
            <person name="Bhattacharjee R."/>
            <person name="Rokhsar D.S."/>
        </authorList>
    </citation>
    <scope>NUCLEOTIDE SEQUENCE [LARGE SCALE GENOMIC DNA]</scope>
    <source>
        <strain evidence="2">cv. TDa95/00328</strain>
    </source>
</reference>
<accession>A0ACB7UBK0</accession>
<comment type="caution">
    <text evidence="1">The sequence shown here is derived from an EMBL/GenBank/DDBJ whole genome shotgun (WGS) entry which is preliminary data.</text>
</comment>
<gene>
    <name evidence="1" type="ORF">IHE45_17G038200</name>
</gene>
<protein>
    <submittedName>
        <fullName evidence="1">Achaete-scute transcription factor-related protein</fullName>
    </submittedName>
</protein>
<evidence type="ECO:0000313" key="2">
    <source>
        <dbReference type="Proteomes" id="UP000827976"/>
    </source>
</evidence>